<proteinExistence type="inferred from homology"/>
<evidence type="ECO:0000313" key="3">
    <source>
        <dbReference type="Proteomes" id="UP000295110"/>
    </source>
</evidence>
<dbReference type="GO" id="GO:0006744">
    <property type="term" value="P:ubiquinone biosynthetic process"/>
    <property type="evidence" value="ECO:0007669"/>
    <property type="project" value="UniProtKB-UniRule"/>
</dbReference>
<evidence type="ECO:0000313" key="2">
    <source>
        <dbReference type="EMBL" id="TCU97018.1"/>
    </source>
</evidence>
<dbReference type="InterPro" id="IPR043693">
    <property type="entry name" value="UbiV"/>
</dbReference>
<protein>
    <recommendedName>
        <fullName evidence="1">Ubiquinone biosynthesis protein UbiV</fullName>
    </recommendedName>
</protein>
<evidence type="ECO:0000256" key="1">
    <source>
        <dbReference type="HAMAP-Rule" id="MF_02233"/>
    </source>
</evidence>
<dbReference type="GO" id="GO:0008233">
    <property type="term" value="F:peptidase activity"/>
    <property type="evidence" value="ECO:0007669"/>
    <property type="project" value="UniProtKB-KW"/>
</dbReference>
<dbReference type="GO" id="GO:0006508">
    <property type="term" value="P:proteolysis"/>
    <property type="evidence" value="ECO:0007669"/>
    <property type="project" value="UniProtKB-KW"/>
</dbReference>
<comment type="subunit">
    <text evidence="1">Forms a heterodimer with UbiU.</text>
</comment>
<feature type="binding site" evidence="1">
    <location>
        <position position="176"/>
    </location>
    <ligand>
        <name>[4Fe-4S] cluster</name>
        <dbReference type="ChEBI" id="CHEBI:49883"/>
    </ligand>
</feature>
<keyword evidence="1" id="KW-0408">Iron</keyword>
<dbReference type="RefSeq" id="WP_243655697.1">
    <property type="nucleotide sequence ID" value="NZ_CBCSGL010000025.1"/>
</dbReference>
<dbReference type="PANTHER" id="PTHR30217">
    <property type="entry name" value="PEPTIDASE U32 FAMILY"/>
    <property type="match status" value="1"/>
</dbReference>
<comment type="similarity">
    <text evidence="1">Belongs to the peptidase U32 family. UbiV subfamily.</text>
</comment>
<dbReference type="InterPro" id="IPR051454">
    <property type="entry name" value="RNA/ubiquinone_mod_enzymes"/>
</dbReference>
<accession>A0A4R3V1G4</accession>
<comment type="function">
    <text evidence="1">Required for O(2)-independent ubiquinone (coenzyme Q) biosynthesis. Together with UbiU, is essential for the C6-hydroxylation reaction in the oxygen-independent ubiquinone biosynthesis pathway.</text>
</comment>
<dbReference type="HAMAP" id="MF_02233">
    <property type="entry name" value="UbiV"/>
    <property type="match status" value="1"/>
</dbReference>
<sequence length="298" mass="32451">MIELSVGPLLYWWPREALLNFYADLADAPVHSIVLGELVCSRRNEIRFDDWLAIARELRAAGKEVRLATMALVMSEAELRTLRRVCEQDEFPVEAGDAAALQVLSRLGRRPLTLGPHINIYNAAALAEHAVLGADRWVAPVELSLDAVGRINPAPSAIQTEVWGFGRLPLAFSARCFTARHHRLQKDDCQFRCRDDADGLLLKTGEGEDFLALNGIQTQSAALQCLLGHGAALREAGVGLLRLSPCGAHFGRVVELFDAVFARGTDAADALAELRALPLSGRLVDGFARREAGLKEAA</sequence>
<feature type="binding site" evidence="1">
    <location>
        <position position="40"/>
    </location>
    <ligand>
        <name>[4Fe-4S] cluster</name>
        <dbReference type="ChEBI" id="CHEBI:49883"/>
    </ligand>
</feature>
<dbReference type="GO" id="GO:0046872">
    <property type="term" value="F:metal ion binding"/>
    <property type="evidence" value="ECO:0007669"/>
    <property type="project" value="UniProtKB-KW"/>
</dbReference>
<feature type="binding site" evidence="1">
    <location>
        <position position="189"/>
    </location>
    <ligand>
        <name>[4Fe-4S] cluster</name>
        <dbReference type="ChEBI" id="CHEBI:49883"/>
    </ligand>
</feature>
<dbReference type="NCBIfam" id="NF011991">
    <property type="entry name" value="PRK15447.1"/>
    <property type="match status" value="1"/>
</dbReference>
<keyword evidence="1" id="KW-0831">Ubiquinone biosynthesis</keyword>
<keyword evidence="1" id="KW-0479">Metal-binding</keyword>
<feature type="binding site" evidence="1">
    <location>
        <position position="193"/>
    </location>
    <ligand>
        <name>[4Fe-4S] cluster</name>
        <dbReference type="ChEBI" id="CHEBI:49883"/>
    </ligand>
</feature>
<comment type="pathway">
    <text evidence="1">Cofactor biosynthesis; ubiquinone biosynthesis.</text>
</comment>
<dbReference type="Pfam" id="PF01136">
    <property type="entry name" value="Peptidase_U32"/>
    <property type="match status" value="1"/>
</dbReference>
<organism evidence="2 3">
    <name type="scientific">Roseateles saccharophilus</name>
    <name type="common">Pseudomonas saccharophila</name>
    <dbReference type="NCBI Taxonomy" id="304"/>
    <lineage>
        <taxon>Bacteria</taxon>
        <taxon>Pseudomonadati</taxon>
        <taxon>Pseudomonadota</taxon>
        <taxon>Betaproteobacteria</taxon>
        <taxon>Burkholderiales</taxon>
        <taxon>Sphaerotilaceae</taxon>
        <taxon>Roseateles</taxon>
    </lineage>
</organism>
<dbReference type="EMBL" id="SMBU01000012">
    <property type="protein sequence ID" value="TCU97018.1"/>
    <property type="molecule type" value="Genomic_DNA"/>
</dbReference>
<keyword evidence="3" id="KW-1185">Reference proteome</keyword>
<dbReference type="PANTHER" id="PTHR30217:SF11">
    <property type="entry name" value="UBIQUINONE BIOSYNTHESIS PROTEIN UBIV"/>
    <property type="match status" value="1"/>
</dbReference>
<dbReference type="Proteomes" id="UP000295110">
    <property type="component" value="Unassembled WGS sequence"/>
</dbReference>
<keyword evidence="1" id="KW-0411">Iron-sulfur</keyword>
<reference evidence="2 3" key="1">
    <citation type="submission" date="2019-03" db="EMBL/GenBank/DDBJ databases">
        <title>Genomic Encyclopedia of Type Strains, Phase IV (KMG-IV): sequencing the most valuable type-strain genomes for metagenomic binning, comparative biology and taxonomic classification.</title>
        <authorList>
            <person name="Goeker M."/>
        </authorList>
    </citation>
    <scope>NUCLEOTIDE SEQUENCE [LARGE SCALE GENOMIC DNA]</scope>
    <source>
        <strain evidence="2 3">DSM 654</strain>
    </source>
</reference>
<keyword evidence="2" id="KW-0378">Hydrolase</keyword>
<name>A0A4R3V1G4_ROSSA</name>
<dbReference type="UniPathway" id="UPA00232"/>
<dbReference type="InterPro" id="IPR001539">
    <property type="entry name" value="Peptidase_U32"/>
</dbReference>
<keyword evidence="2" id="KW-0645">Protease</keyword>
<gene>
    <name evidence="1" type="primary">ubiV</name>
    <name evidence="2" type="ORF">EV671_101229</name>
</gene>
<comment type="caution">
    <text evidence="2">The sequence shown here is derived from an EMBL/GenBank/DDBJ whole genome shotgun (WGS) entry which is preliminary data.</text>
</comment>
<dbReference type="AlphaFoldDB" id="A0A4R3V1G4"/>
<dbReference type="GO" id="GO:0051539">
    <property type="term" value="F:4 iron, 4 sulfur cluster binding"/>
    <property type="evidence" value="ECO:0007669"/>
    <property type="project" value="UniProtKB-UniRule"/>
</dbReference>
<keyword evidence="1" id="KW-0004">4Fe-4S</keyword>
<comment type="cofactor">
    <cofactor evidence="1">
        <name>[4Fe-4S] cluster</name>
        <dbReference type="ChEBI" id="CHEBI:49883"/>
    </cofactor>
</comment>